<proteinExistence type="predicted"/>
<gene>
    <name evidence="2" type="ORF">OCL97_21260</name>
</gene>
<name>A0ABW6CUK0_9CAUL</name>
<evidence type="ECO:0000313" key="2">
    <source>
        <dbReference type="EMBL" id="MFD3266479.1"/>
    </source>
</evidence>
<keyword evidence="3" id="KW-1185">Reference proteome</keyword>
<dbReference type="Proteomes" id="UP001598130">
    <property type="component" value="Unassembled WGS sequence"/>
</dbReference>
<accession>A0ABW6CUK0</accession>
<sequence length="77" mass="8651">MGKIELKIEIDADLLAKGQAAGLDMARTLENGIRQATRAESDEDKARRWAEENAEALKAQRERIDAHGVFGEDLRTW</sequence>
<evidence type="ECO:0000256" key="1">
    <source>
        <dbReference type="ARBA" id="ARBA00022649"/>
    </source>
</evidence>
<keyword evidence="1" id="KW-1277">Toxin-antitoxin system</keyword>
<reference evidence="2 3" key="1">
    <citation type="submission" date="2022-09" db="EMBL/GenBank/DDBJ databases">
        <title>New species of Phenylobacterium.</title>
        <authorList>
            <person name="Mieszkin S."/>
        </authorList>
    </citation>
    <scope>NUCLEOTIDE SEQUENCE [LARGE SCALE GENOMIC DNA]</scope>
    <source>
        <strain evidence="2 3">HK31-G</strain>
    </source>
</reference>
<dbReference type="RefSeq" id="WP_305703300.1">
    <property type="nucleotide sequence ID" value="NZ_JAOTJD010000061.1"/>
</dbReference>
<dbReference type="Pfam" id="PF07362">
    <property type="entry name" value="CcdA"/>
    <property type="match status" value="1"/>
</dbReference>
<dbReference type="InterPro" id="IPR009956">
    <property type="entry name" value="Post-segregation_anti-tox_CcdA"/>
</dbReference>
<protein>
    <submittedName>
        <fullName evidence="2">Type II toxin-antitoxin system CcdA family antitoxin</fullName>
    </submittedName>
</protein>
<organism evidence="2 3">
    <name type="scientific">Phenylobacterium ferrooxidans</name>
    <dbReference type="NCBI Taxonomy" id="2982689"/>
    <lineage>
        <taxon>Bacteria</taxon>
        <taxon>Pseudomonadati</taxon>
        <taxon>Pseudomonadota</taxon>
        <taxon>Alphaproteobacteria</taxon>
        <taxon>Caulobacterales</taxon>
        <taxon>Caulobacteraceae</taxon>
        <taxon>Phenylobacterium</taxon>
    </lineage>
</organism>
<dbReference type="EMBL" id="JAOTJD010000061">
    <property type="protein sequence ID" value="MFD3266479.1"/>
    <property type="molecule type" value="Genomic_DNA"/>
</dbReference>
<evidence type="ECO:0000313" key="3">
    <source>
        <dbReference type="Proteomes" id="UP001598130"/>
    </source>
</evidence>
<comment type="caution">
    <text evidence="2">The sequence shown here is derived from an EMBL/GenBank/DDBJ whole genome shotgun (WGS) entry which is preliminary data.</text>
</comment>